<dbReference type="AlphaFoldDB" id="W0ECU3"/>
<dbReference type="STRING" id="871968.DESME_13315"/>
<reference evidence="1 2" key="1">
    <citation type="submission" date="2013-12" db="EMBL/GenBank/DDBJ databases">
        <authorList>
            <consortium name="DOE Joint Genome Institute"/>
            <person name="Smidt H."/>
            <person name="Huntemann M."/>
            <person name="Han J."/>
            <person name="Chen A."/>
            <person name="Kyrpides N."/>
            <person name="Mavromatis K."/>
            <person name="Markowitz V."/>
            <person name="Palaniappan K."/>
            <person name="Ivanova N."/>
            <person name="Schaumberg A."/>
            <person name="Pati A."/>
            <person name="Liolios K."/>
            <person name="Nordberg H.P."/>
            <person name="Cantor M.N."/>
            <person name="Hua S.X."/>
            <person name="Woyke T."/>
        </authorList>
    </citation>
    <scope>NUCLEOTIDE SEQUENCE [LARGE SCALE GENOMIC DNA]</scope>
    <source>
        <strain evidence="2">DSM 15288</strain>
    </source>
</reference>
<sequence>MKKYSIFIAAILVLFTLVGCSSVKDKEAQNLVREYETKLYHVDYETTYLDSENAIKRIEEYRNYFTEHGYTQFKSKRILLLPMTAAKNGKFNLELNDIKLKKYSEDKDKLLYDYDLAIKLSYADGTTSTITQYGQISLLKVNGEWKIDNDFVYLDDIIRKNLSVPQ</sequence>
<dbReference type="Proteomes" id="UP000010847">
    <property type="component" value="Chromosome"/>
</dbReference>
<evidence type="ECO:0000313" key="2">
    <source>
        <dbReference type="Proteomes" id="UP000010847"/>
    </source>
</evidence>
<proteinExistence type="predicted"/>
<dbReference type="RefSeq" id="WP_006715856.1">
    <property type="nucleotide sequence ID" value="NZ_CP007032.1"/>
</dbReference>
<evidence type="ECO:0000313" key="1">
    <source>
        <dbReference type="EMBL" id="AHF08665.1"/>
    </source>
</evidence>
<organism evidence="1 2">
    <name type="scientific">Desulfitobacterium metallireducens DSM 15288</name>
    <dbReference type="NCBI Taxonomy" id="871968"/>
    <lineage>
        <taxon>Bacteria</taxon>
        <taxon>Bacillati</taxon>
        <taxon>Bacillota</taxon>
        <taxon>Clostridia</taxon>
        <taxon>Eubacteriales</taxon>
        <taxon>Desulfitobacteriaceae</taxon>
        <taxon>Desulfitobacterium</taxon>
    </lineage>
</organism>
<name>W0ECU3_9FIRM</name>
<protein>
    <submittedName>
        <fullName evidence="1">Uncharacterized protein</fullName>
    </submittedName>
</protein>
<keyword evidence="2" id="KW-1185">Reference proteome</keyword>
<accession>W0ECU3</accession>
<dbReference type="OrthoDB" id="1707251at2"/>
<dbReference type="EMBL" id="CP007032">
    <property type="protein sequence ID" value="AHF08665.1"/>
    <property type="molecule type" value="Genomic_DNA"/>
</dbReference>
<dbReference type="eggNOG" id="ENOG5033IVX">
    <property type="taxonomic scope" value="Bacteria"/>
</dbReference>
<dbReference type="KEGG" id="dmt:DESME_13315"/>
<gene>
    <name evidence="1" type="ORF">DESME_13315</name>
</gene>
<dbReference type="HOGENOM" id="CLU_1600062_0_0_9"/>
<dbReference type="PROSITE" id="PS51257">
    <property type="entry name" value="PROKAR_LIPOPROTEIN"/>
    <property type="match status" value="1"/>
</dbReference>